<name>A0ABW1MIN1_9ACTN</name>
<sequence length="230" mass="24380">MAYYLARHHDGSGSIAVACRAALQAPCSVGLTLAADAALARRISLCCDGPLADAGETLEINLGEGPCVQALQQRASVLADDLTDLGATRLWPLFADEAQAQGIHAAFALPAVSHPRFADRAGIVLSLYRDRSGPLSPTDQHTARIHLDAAQLLLQAACAAAPEDDSELLVPHFAPSQAVVHQAVGMIIQRHDLSADHALDRLRAHAHSRGIDLTDLAHAVVHEDLDLPDY</sequence>
<dbReference type="InterPro" id="IPR005561">
    <property type="entry name" value="ANTAR"/>
</dbReference>
<keyword evidence="5" id="KW-1185">Reference proteome</keyword>
<organism evidence="4 5">
    <name type="scientific">Streptomyces ochraceiscleroticus</name>
    <dbReference type="NCBI Taxonomy" id="47761"/>
    <lineage>
        <taxon>Bacteria</taxon>
        <taxon>Bacillati</taxon>
        <taxon>Actinomycetota</taxon>
        <taxon>Actinomycetes</taxon>
        <taxon>Kitasatosporales</taxon>
        <taxon>Streptomycetaceae</taxon>
        <taxon>Streptomyces</taxon>
    </lineage>
</organism>
<dbReference type="SMART" id="SM01012">
    <property type="entry name" value="ANTAR"/>
    <property type="match status" value="1"/>
</dbReference>
<keyword evidence="2" id="KW-0804">Transcription</keyword>
<reference evidence="5" key="1">
    <citation type="journal article" date="2019" name="Int. J. Syst. Evol. Microbiol.">
        <title>The Global Catalogue of Microorganisms (GCM) 10K type strain sequencing project: providing services to taxonomists for standard genome sequencing and annotation.</title>
        <authorList>
            <consortium name="The Broad Institute Genomics Platform"/>
            <consortium name="The Broad Institute Genome Sequencing Center for Infectious Disease"/>
            <person name="Wu L."/>
            <person name="Ma J."/>
        </authorList>
    </citation>
    <scope>NUCLEOTIDE SEQUENCE [LARGE SCALE GENOMIC DNA]</scope>
    <source>
        <strain evidence="5">CGMCC 1.15180</strain>
    </source>
</reference>
<evidence type="ECO:0000313" key="4">
    <source>
        <dbReference type="EMBL" id="MFC6063696.1"/>
    </source>
</evidence>
<dbReference type="SUPFAM" id="SSF55781">
    <property type="entry name" value="GAF domain-like"/>
    <property type="match status" value="1"/>
</dbReference>
<evidence type="ECO:0000256" key="2">
    <source>
        <dbReference type="ARBA" id="ARBA00023163"/>
    </source>
</evidence>
<dbReference type="PROSITE" id="PS50921">
    <property type="entry name" value="ANTAR"/>
    <property type="match status" value="1"/>
</dbReference>
<dbReference type="RefSeq" id="WP_051861935.1">
    <property type="nucleotide sequence ID" value="NZ_JBHSPX010000004.1"/>
</dbReference>
<dbReference type="Gene3D" id="1.10.10.10">
    <property type="entry name" value="Winged helix-like DNA-binding domain superfamily/Winged helix DNA-binding domain"/>
    <property type="match status" value="1"/>
</dbReference>
<evidence type="ECO:0000313" key="5">
    <source>
        <dbReference type="Proteomes" id="UP001596139"/>
    </source>
</evidence>
<gene>
    <name evidence="4" type="ORF">ACFP4F_14145</name>
</gene>
<accession>A0ABW1MIN1</accession>
<keyword evidence="1" id="KW-0805">Transcription regulation</keyword>
<comment type="caution">
    <text evidence="4">The sequence shown here is derived from an EMBL/GenBank/DDBJ whole genome shotgun (WGS) entry which is preliminary data.</text>
</comment>
<dbReference type="InterPro" id="IPR036388">
    <property type="entry name" value="WH-like_DNA-bd_sf"/>
</dbReference>
<dbReference type="Proteomes" id="UP001596139">
    <property type="component" value="Unassembled WGS sequence"/>
</dbReference>
<feature type="domain" description="ANTAR" evidence="3">
    <location>
        <begin position="160"/>
        <end position="221"/>
    </location>
</feature>
<dbReference type="Gene3D" id="3.30.450.40">
    <property type="match status" value="1"/>
</dbReference>
<proteinExistence type="predicted"/>
<dbReference type="Pfam" id="PF03861">
    <property type="entry name" value="ANTAR"/>
    <property type="match status" value="1"/>
</dbReference>
<protein>
    <submittedName>
        <fullName evidence="4">ANTAR domain-containing protein</fullName>
    </submittedName>
</protein>
<dbReference type="EMBL" id="JBHSPX010000004">
    <property type="protein sequence ID" value="MFC6063696.1"/>
    <property type="molecule type" value="Genomic_DNA"/>
</dbReference>
<dbReference type="InterPro" id="IPR029016">
    <property type="entry name" value="GAF-like_dom_sf"/>
</dbReference>
<evidence type="ECO:0000256" key="1">
    <source>
        <dbReference type="ARBA" id="ARBA00023015"/>
    </source>
</evidence>
<evidence type="ECO:0000259" key="3">
    <source>
        <dbReference type="PROSITE" id="PS50921"/>
    </source>
</evidence>